<comment type="cofactor">
    <cofactor evidence="1">
        <name>Mg(2+)</name>
        <dbReference type="ChEBI" id="CHEBI:18420"/>
    </cofactor>
</comment>
<evidence type="ECO:0000256" key="1">
    <source>
        <dbReference type="ARBA" id="ARBA00001946"/>
    </source>
</evidence>
<dbReference type="RefSeq" id="WP_378166577.1">
    <property type="nucleotide sequence ID" value="NZ_JBHSBU010000001.1"/>
</dbReference>
<dbReference type="NCBIfam" id="TIGR01509">
    <property type="entry name" value="HAD-SF-IA-v3"/>
    <property type="match status" value="1"/>
</dbReference>
<dbReference type="Pfam" id="PF00702">
    <property type="entry name" value="Hydrolase"/>
    <property type="match status" value="1"/>
</dbReference>
<keyword evidence="5" id="KW-1185">Reference proteome</keyword>
<dbReference type="PANTHER" id="PTHR46470">
    <property type="entry name" value="N-ACYLNEURAMINATE-9-PHOSPHATASE"/>
    <property type="match status" value="1"/>
</dbReference>
<dbReference type="Gene3D" id="3.40.50.1000">
    <property type="entry name" value="HAD superfamily/HAD-like"/>
    <property type="match status" value="1"/>
</dbReference>
<organism evidence="4 5">
    <name type="scientific">Chitinimonas lacunae</name>
    <dbReference type="NCBI Taxonomy" id="1963018"/>
    <lineage>
        <taxon>Bacteria</taxon>
        <taxon>Pseudomonadati</taxon>
        <taxon>Pseudomonadota</taxon>
        <taxon>Betaproteobacteria</taxon>
        <taxon>Neisseriales</taxon>
        <taxon>Chitinibacteraceae</taxon>
        <taxon>Chitinimonas</taxon>
    </lineage>
</organism>
<dbReference type="InterPro" id="IPR006439">
    <property type="entry name" value="HAD-SF_hydro_IA"/>
</dbReference>
<sequence length="245" mass="26717">MSHANRAILFDLDDTLFDHHRAMSAAIGAIHAAHGEGLPFEPFSLLHAELLEQIHLDTLAGRLSLEAARVERFRRLFAHFARPLGDSAAAEMGADYRRHLQANRYPIDGAAELLQALRAAGVAVAVVSNNLEQEQRDKLAHLGLDRLIDLLVTSERVGCAKPAPAIFQTALRELDVPAQAAVMVGDNWQADVAGAVTCGLKAAWLNRFGRRCPEPTLAYLPLDSLTPTDRLARRLISHGCANQLC</sequence>
<reference evidence="5" key="1">
    <citation type="journal article" date="2019" name="Int. J. Syst. Evol. Microbiol.">
        <title>The Global Catalogue of Microorganisms (GCM) 10K type strain sequencing project: providing services to taxonomists for standard genome sequencing and annotation.</title>
        <authorList>
            <consortium name="The Broad Institute Genomics Platform"/>
            <consortium name="The Broad Institute Genome Sequencing Center for Infectious Disease"/>
            <person name="Wu L."/>
            <person name="Ma J."/>
        </authorList>
    </citation>
    <scope>NUCLEOTIDE SEQUENCE [LARGE SCALE GENOMIC DNA]</scope>
    <source>
        <strain evidence="5">LMG 29894</strain>
    </source>
</reference>
<dbReference type="InterPro" id="IPR023214">
    <property type="entry name" value="HAD_sf"/>
</dbReference>
<keyword evidence="2 4" id="KW-0378">Hydrolase</keyword>
<dbReference type="SUPFAM" id="SSF56784">
    <property type="entry name" value="HAD-like"/>
    <property type="match status" value="1"/>
</dbReference>
<evidence type="ECO:0000313" key="5">
    <source>
        <dbReference type="Proteomes" id="UP001595791"/>
    </source>
</evidence>
<evidence type="ECO:0000256" key="3">
    <source>
        <dbReference type="ARBA" id="ARBA00022842"/>
    </source>
</evidence>
<evidence type="ECO:0000313" key="4">
    <source>
        <dbReference type="EMBL" id="MFC4161063.1"/>
    </source>
</evidence>
<evidence type="ECO:0000256" key="2">
    <source>
        <dbReference type="ARBA" id="ARBA00022801"/>
    </source>
</evidence>
<dbReference type="EC" id="3.1.3.-" evidence="4"/>
<name>A0ABV8MVC9_9NEIS</name>
<dbReference type="SFLD" id="SFLDS00003">
    <property type="entry name" value="Haloacid_Dehalogenase"/>
    <property type="match status" value="1"/>
</dbReference>
<protein>
    <submittedName>
        <fullName evidence="4">HAD family hydrolase</fullName>
        <ecNumber evidence="4">3.1.3.-</ecNumber>
    </submittedName>
</protein>
<dbReference type="NCBIfam" id="TIGR01549">
    <property type="entry name" value="HAD-SF-IA-v1"/>
    <property type="match status" value="1"/>
</dbReference>
<dbReference type="GO" id="GO:0016787">
    <property type="term" value="F:hydrolase activity"/>
    <property type="evidence" value="ECO:0007669"/>
    <property type="project" value="UniProtKB-KW"/>
</dbReference>
<accession>A0ABV8MVC9</accession>
<proteinExistence type="predicted"/>
<gene>
    <name evidence="4" type="ORF">ACFOW7_17135</name>
</gene>
<dbReference type="Gene3D" id="1.20.120.710">
    <property type="entry name" value="Haloacid dehalogenase hydrolase-like domain"/>
    <property type="match status" value="1"/>
</dbReference>
<dbReference type="EMBL" id="JBHSBU010000001">
    <property type="protein sequence ID" value="MFC4161063.1"/>
    <property type="molecule type" value="Genomic_DNA"/>
</dbReference>
<comment type="caution">
    <text evidence="4">The sequence shown here is derived from an EMBL/GenBank/DDBJ whole genome shotgun (WGS) entry which is preliminary data.</text>
</comment>
<dbReference type="InterPro" id="IPR036412">
    <property type="entry name" value="HAD-like_sf"/>
</dbReference>
<keyword evidence="3" id="KW-0460">Magnesium</keyword>
<dbReference type="SFLD" id="SFLDG01129">
    <property type="entry name" value="C1.5:_HAD__Beta-PGM__Phosphata"/>
    <property type="match status" value="1"/>
</dbReference>
<dbReference type="Proteomes" id="UP001595791">
    <property type="component" value="Unassembled WGS sequence"/>
</dbReference>
<dbReference type="InterPro" id="IPR051400">
    <property type="entry name" value="HAD-like_hydrolase"/>
</dbReference>